<feature type="domain" description="Disease resistance protein At4g27190-like leucine-rich repeats" evidence="2">
    <location>
        <begin position="63"/>
        <end position="178"/>
    </location>
</feature>
<evidence type="ECO:0000259" key="2">
    <source>
        <dbReference type="Pfam" id="PF23247"/>
    </source>
</evidence>
<gene>
    <name evidence="3" type="ORF">Fmac_001775</name>
</gene>
<dbReference type="AlphaFoldDB" id="A0ABD1NI21"/>
<dbReference type="InterPro" id="IPR032675">
    <property type="entry name" value="LRR_dom_sf"/>
</dbReference>
<dbReference type="Gene3D" id="3.80.10.10">
    <property type="entry name" value="Ribonuclease Inhibitor"/>
    <property type="match status" value="1"/>
</dbReference>
<dbReference type="EMBL" id="JBGMDY010000001">
    <property type="protein sequence ID" value="KAL2347775.1"/>
    <property type="molecule type" value="Genomic_DNA"/>
</dbReference>
<protein>
    <recommendedName>
        <fullName evidence="2">Disease resistance protein At4g27190-like leucine-rich repeats domain-containing protein</fullName>
    </recommendedName>
</protein>
<keyword evidence="4" id="KW-1185">Reference proteome</keyword>
<sequence>MAIREVLLNHLQLTECPMMKTFSESHPIAPKLQNILVEEEEGGKWHWEGDLNSTIQQGFNDKDRCDTLVRVIPSHLIPCFENLEVLEVLNYSKAQIIFNINEIKNTKSLGVTRLKTLCLSDLPELQHVWNKSPEGIINLQALEDMSVVNCGCLESLFPATVAKDLKCILEVLKVSKCKALVEIFSKDEKGTEEATKEFVFGRMTTLTLIEFSEFKYFYPGSHTLEWPLLEELYAFDCELVKLIFQEDHPQEQVLIQIGECSCERINVHHNLALSSHWTILQVSKEIDDVE</sequence>
<evidence type="ECO:0000313" key="4">
    <source>
        <dbReference type="Proteomes" id="UP001603857"/>
    </source>
</evidence>
<name>A0ABD1NI21_9FABA</name>
<reference evidence="3 4" key="1">
    <citation type="submission" date="2024-08" db="EMBL/GenBank/DDBJ databases">
        <title>Insights into the chromosomal genome structure of Flemingia macrophylla.</title>
        <authorList>
            <person name="Ding Y."/>
            <person name="Zhao Y."/>
            <person name="Bi W."/>
            <person name="Wu M."/>
            <person name="Zhao G."/>
            <person name="Gong Y."/>
            <person name="Li W."/>
            <person name="Zhang P."/>
        </authorList>
    </citation>
    <scope>NUCLEOTIDE SEQUENCE [LARGE SCALE GENOMIC DNA]</scope>
    <source>
        <strain evidence="3">DYQJB</strain>
        <tissue evidence="3">Leaf</tissue>
    </source>
</reference>
<comment type="caution">
    <text evidence="3">The sequence shown here is derived from an EMBL/GenBank/DDBJ whole genome shotgun (WGS) entry which is preliminary data.</text>
</comment>
<accession>A0ABD1NI21</accession>
<dbReference type="PANTHER" id="PTHR33463:SF209">
    <property type="entry name" value="DISEASE RESISTANCE PROTEIN RPS2-LIKE"/>
    <property type="match status" value="1"/>
</dbReference>
<organism evidence="3 4">
    <name type="scientific">Flemingia macrophylla</name>
    <dbReference type="NCBI Taxonomy" id="520843"/>
    <lineage>
        <taxon>Eukaryota</taxon>
        <taxon>Viridiplantae</taxon>
        <taxon>Streptophyta</taxon>
        <taxon>Embryophyta</taxon>
        <taxon>Tracheophyta</taxon>
        <taxon>Spermatophyta</taxon>
        <taxon>Magnoliopsida</taxon>
        <taxon>eudicotyledons</taxon>
        <taxon>Gunneridae</taxon>
        <taxon>Pentapetalae</taxon>
        <taxon>rosids</taxon>
        <taxon>fabids</taxon>
        <taxon>Fabales</taxon>
        <taxon>Fabaceae</taxon>
        <taxon>Papilionoideae</taxon>
        <taxon>50 kb inversion clade</taxon>
        <taxon>NPAAA clade</taxon>
        <taxon>indigoferoid/millettioid clade</taxon>
        <taxon>Phaseoleae</taxon>
        <taxon>Flemingia</taxon>
    </lineage>
</organism>
<dbReference type="InterPro" id="IPR057135">
    <property type="entry name" value="At4g27190-like_LRR"/>
</dbReference>
<dbReference type="Pfam" id="PF23247">
    <property type="entry name" value="LRR_RPS2"/>
    <property type="match status" value="1"/>
</dbReference>
<proteinExistence type="predicted"/>
<keyword evidence="1" id="KW-0611">Plant defense</keyword>
<dbReference type="Proteomes" id="UP001603857">
    <property type="component" value="Unassembled WGS sequence"/>
</dbReference>
<evidence type="ECO:0000256" key="1">
    <source>
        <dbReference type="ARBA" id="ARBA00022821"/>
    </source>
</evidence>
<dbReference type="InterPro" id="IPR050905">
    <property type="entry name" value="Plant_NBS-LRR"/>
</dbReference>
<dbReference type="SUPFAM" id="SSF52058">
    <property type="entry name" value="L domain-like"/>
    <property type="match status" value="1"/>
</dbReference>
<dbReference type="PANTHER" id="PTHR33463">
    <property type="entry name" value="NB-ARC DOMAIN-CONTAINING PROTEIN-RELATED"/>
    <property type="match status" value="1"/>
</dbReference>
<evidence type="ECO:0000313" key="3">
    <source>
        <dbReference type="EMBL" id="KAL2347775.1"/>
    </source>
</evidence>